<protein>
    <submittedName>
        <fullName evidence="11">D-alanyl-D-alanine carboxypeptidase</fullName>
    </submittedName>
</protein>
<dbReference type="GO" id="GO:0008360">
    <property type="term" value="P:regulation of cell shape"/>
    <property type="evidence" value="ECO:0007669"/>
    <property type="project" value="UniProtKB-KW"/>
</dbReference>
<dbReference type="SUPFAM" id="SSF56601">
    <property type="entry name" value="beta-lactamase/transpeptidase-like"/>
    <property type="match status" value="1"/>
</dbReference>
<keyword evidence="2" id="KW-0732">Signal</keyword>
<dbReference type="GO" id="GO:0009002">
    <property type="term" value="F:serine-type D-Ala-D-Ala carboxypeptidase activity"/>
    <property type="evidence" value="ECO:0007669"/>
    <property type="project" value="InterPro"/>
</dbReference>
<dbReference type="Gene3D" id="3.40.710.10">
    <property type="entry name" value="DD-peptidase/beta-lactamase superfamily"/>
    <property type="match status" value="1"/>
</dbReference>
<dbReference type="EMBL" id="VDCQ01000098">
    <property type="protein sequence ID" value="TNJ58659.1"/>
    <property type="molecule type" value="Genomic_DNA"/>
</dbReference>
<name>A0A5C4SW58_9BACL</name>
<dbReference type="InterPro" id="IPR001967">
    <property type="entry name" value="Peptidase_S11_N"/>
</dbReference>
<dbReference type="GO" id="GO:0006508">
    <property type="term" value="P:proteolysis"/>
    <property type="evidence" value="ECO:0007669"/>
    <property type="project" value="InterPro"/>
</dbReference>
<keyword evidence="4" id="KW-0133">Cell shape</keyword>
<keyword evidence="6" id="KW-0961">Cell wall biogenesis/degradation</keyword>
<dbReference type="GO" id="GO:0009252">
    <property type="term" value="P:peptidoglycan biosynthetic process"/>
    <property type="evidence" value="ECO:0007669"/>
    <property type="project" value="UniProtKB-KW"/>
</dbReference>
<feature type="active site" evidence="7">
    <location>
        <position position="131"/>
    </location>
</feature>
<accession>A0A5C4SW58</accession>
<dbReference type="PANTHER" id="PTHR21581:SF6">
    <property type="entry name" value="TRAFFICKING PROTEIN PARTICLE COMPLEX SUBUNIT 12"/>
    <property type="match status" value="1"/>
</dbReference>
<sequence length="312" mass="32971">MKRLTFAALGIALCIFITGTSIGNTFASNARSWVVRSFGGDGLQLQAGHAFVMDAATGDVLYAKNDKQRAYPASTTKILTALIALEMGKPDELVTVGAEAQPEDPEESRAGLRAGQKLKLYDLVEAALLPSGNDAARTIAVHIARKSAGNPKLDIAQAQQQFAKLMNKRAKKAGATRSNFVNPSGLHDPEHYSTARDLALIAKAAMENERFRQAVQVTGYEASPVNAGGGAAAKLSLTNTNQLLQPGSAYYFKGATGIKTGFTDQAGYCLVSSVARDGKRIIAVVLRSTSKDVYPDAVMLLEHGLDKAATAG</sequence>
<organism evidence="11 12">
    <name type="scientific">Paenibacillus hemerocallicola</name>
    <dbReference type="NCBI Taxonomy" id="1172614"/>
    <lineage>
        <taxon>Bacteria</taxon>
        <taxon>Bacillati</taxon>
        <taxon>Bacillota</taxon>
        <taxon>Bacilli</taxon>
        <taxon>Bacillales</taxon>
        <taxon>Paenibacillaceae</taxon>
        <taxon>Paenibacillus</taxon>
    </lineage>
</organism>
<keyword evidence="3" id="KW-0378">Hydrolase</keyword>
<comment type="caution">
    <text evidence="11">The sequence shown here is derived from an EMBL/GenBank/DDBJ whole genome shotgun (WGS) entry which is preliminary data.</text>
</comment>
<dbReference type="Proteomes" id="UP000307943">
    <property type="component" value="Unassembled WGS sequence"/>
</dbReference>
<feature type="active site" description="Acyl-ester intermediate" evidence="7">
    <location>
        <position position="74"/>
    </location>
</feature>
<comment type="similarity">
    <text evidence="1 9">Belongs to the peptidase S11 family.</text>
</comment>
<dbReference type="PRINTS" id="PR00725">
    <property type="entry name" value="DADACBPTASE1"/>
</dbReference>
<proteinExistence type="inferred from homology"/>
<evidence type="ECO:0000256" key="2">
    <source>
        <dbReference type="ARBA" id="ARBA00022729"/>
    </source>
</evidence>
<dbReference type="RefSeq" id="WP_139607485.1">
    <property type="nucleotide sequence ID" value="NZ_VDCQ01000098.1"/>
</dbReference>
<evidence type="ECO:0000256" key="1">
    <source>
        <dbReference type="ARBA" id="ARBA00007164"/>
    </source>
</evidence>
<evidence type="ECO:0000256" key="5">
    <source>
        <dbReference type="ARBA" id="ARBA00022984"/>
    </source>
</evidence>
<reference evidence="11 12" key="1">
    <citation type="submission" date="2019-05" db="EMBL/GenBank/DDBJ databases">
        <title>We sequenced the genome of Paenibacillus hemerocallicola KCTC 33185 for further insight into its adaptation and study the phylogeny of Paenibacillus.</title>
        <authorList>
            <person name="Narsing Rao M.P."/>
        </authorList>
    </citation>
    <scope>NUCLEOTIDE SEQUENCE [LARGE SCALE GENOMIC DNA]</scope>
    <source>
        <strain evidence="11 12">KCTC 33185</strain>
    </source>
</reference>
<evidence type="ECO:0000256" key="6">
    <source>
        <dbReference type="ARBA" id="ARBA00023316"/>
    </source>
</evidence>
<evidence type="ECO:0000313" key="11">
    <source>
        <dbReference type="EMBL" id="TNJ58659.1"/>
    </source>
</evidence>
<feature type="binding site" evidence="8">
    <location>
        <position position="259"/>
    </location>
    <ligand>
        <name>substrate</name>
    </ligand>
</feature>
<dbReference type="GO" id="GO:0071555">
    <property type="term" value="P:cell wall organization"/>
    <property type="evidence" value="ECO:0007669"/>
    <property type="project" value="UniProtKB-KW"/>
</dbReference>
<evidence type="ECO:0000256" key="9">
    <source>
        <dbReference type="RuleBase" id="RU004016"/>
    </source>
</evidence>
<feature type="active site" description="Proton acceptor" evidence="7">
    <location>
        <position position="77"/>
    </location>
</feature>
<dbReference type="OrthoDB" id="9791132at2"/>
<keyword evidence="11" id="KW-0121">Carboxypeptidase</keyword>
<keyword evidence="12" id="KW-1185">Reference proteome</keyword>
<dbReference type="PANTHER" id="PTHR21581">
    <property type="entry name" value="D-ALANYL-D-ALANINE CARBOXYPEPTIDASE"/>
    <property type="match status" value="1"/>
</dbReference>
<dbReference type="AlphaFoldDB" id="A0A5C4SW58"/>
<evidence type="ECO:0000256" key="7">
    <source>
        <dbReference type="PIRSR" id="PIRSR618044-1"/>
    </source>
</evidence>
<keyword evidence="5" id="KW-0573">Peptidoglycan synthesis</keyword>
<dbReference type="InterPro" id="IPR018044">
    <property type="entry name" value="Peptidase_S11"/>
</dbReference>
<evidence type="ECO:0000256" key="3">
    <source>
        <dbReference type="ARBA" id="ARBA00022801"/>
    </source>
</evidence>
<evidence type="ECO:0000313" key="12">
    <source>
        <dbReference type="Proteomes" id="UP000307943"/>
    </source>
</evidence>
<evidence type="ECO:0000256" key="8">
    <source>
        <dbReference type="PIRSR" id="PIRSR618044-2"/>
    </source>
</evidence>
<keyword evidence="11" id="KW-0645">Protease</keyword>
<feature type="domain" description="Peptidase S11 D-alanyl-D-alanine carboxypeptidase A N-terminal" evidence="10">
    <location>
        <begin position="44"/>
        <end position="287"/>
    </location>
</feature>
<dbReference type="Pfam" id="PF00768">
    <property type="entry name" value="Peptidase_S11"/>
    <property type="match status" value="1"/>
</dbReference>
<evidence type="ECO:0000259" key="10">
    <source>
        <dbReference type="Pfam" id="PF00768"/>
    </source>
</evidence>
<gene>
    <name evidence="11" type="ORF">FE784_37900</name>
</gene>
<evidence type="ECO:0000256" key="4">
    <source>
        <dbReference type="ARBA" id="ARBA00022960"/>
    </source>
</evidence>
<dbReference type="InterPro" id="IPR012338">
    <property type="entry name" value="Beta-lactam/transpept-like"/>
</dbReference>